<gene>
    <name evidence="2" type="ORF">CFY86_27555</name>
</gene>
<proteinExistence type="predicted"/>
<reference evidence="2 3" key="1">
    <citation type="submission" date="2017-07" db="EMBL/GenBank/DDBJ databases">
        <title>Raoultella ornithinolytica strain HH3 draft genome.</title>
        <authorList>
            <person name="Duceppe M.-O."/>
            <person name="Huang H."/>
            <person name="Phipps-Todd B."/>
        </authorList>
    </citation>
    <scope>NUCLEOTIDE SEQUENCE [LARGE SCALE GENOMIC DNA]</scope>
    <source>
        <strain evidence="2 3">HH3</strain>
    </source>
</reference>
<dbReference type="EMBL" id="NKYI01000035">
    <property type="protein sequence ID" value="PIK81096.1"/>
    <property type="molecule type" value="Genomic_DNA"/>
</dbReference>
<organism evidence="2 3">
    <name type="scientific">Raoultella ornithinolytica</name>
    <name type="common">Klebsiella ornithinolytica</name>
    <dbReference type="NCBI Taxonomy" id="54291"/>
    <lineage>
        <taxon>Bacteria</taxon>
        <taxon>Pseudomonadati</taxon>
        <taxon>Pseudomonadota</taxon>
        <taxon>Gammaproteobacteria</taxon>
        <taxon>Enterobacterales</taxon>
        <taxon>Enterobacteriaceae</taxon>
        <taxon>Klebsiella/Raoultella group</taxon>
        <taxon>Raoultella</taxon>
    </lineage>
</organism>
<evidence type="ECO:0000313" key="3">
    <source>
        <dbReference type="Proteomes" id="UP000229713"/>
    </source>
</evidence>
<dbReference type="AlphaFoldDB" id="A0A855EV76"/>
<evidence type="ECO:0000256" key="1">
    <source>
        <dbReference type="SAM" id="Phobius"/>
    </source>
</evidence>
<keyword evidence="1" id="KW-0472">Membrane</keyword>
<dbReference type="Proteomes" id="UP000229713">
    <property type="component" value="Unassembled WGS sequence"/>
</dbReference>
<evidence type="ECO:0000313" key="2">
    <source>
        <dbReference type="EMBL" id="PIK81096.1"/>
    </source>
</evidence>
<accession>A0A855EV76</accession>
<feature type="transmembrane region" description="Helical" evidence="1">
    <location>
        <begin position="7"/>
        <end position="25"/>
    </location>
</feature>
<protein>
    <submittedName>
        <fullName evidence="2">Uncharacterized protein</fullName>
    </submittedName>
</protein>
<sequence length="64" mass="7478">MLQRANAKGIFLFIFVSWVIIEQYYHNNEMAFLFDASQLMNIETMFYFIDLLYSGVKKTGKAVG</sequence>
<name>A0A855EV76_RAOOR</name>
<comment type="caution">
    <text evidence="2">The sequence shown here is derived from an EMBL/GenBank/DDBJ whole genome shotgun (WGS) entry which is preliminary data.</text>
</comment>
<keyword evidence="1" id="KW-1133">Transmembrane helix</keyword>
<keyword evidence="1" id="KW-0812">Transmembrane</keyword>